<comment type="caution">
    <text evidence="1">The sequence shown here is derived from an EMBL/GenBank/DDBJ whole genome shotgun (WGS) entry which is preliminary data.</text>
</comment>
<dbReference type="EMBL" id="MLJW01000075">
    <property type="protein sequence ID" value="OIR02352.1"/>
    <property type="molecule type" value="Genomic_DNA"/>
</dbReference>
<protein>
    <submittedName>
        <fullName evidence="1">Uncharacterized protein</fullName>
    </submittedName>
</protein>
<proteinExistence type="predicted"/>
<organism evidence="1">
    <name type="scientific">mine drainage metagenome</name>
    <dbReference type="NCBI Taxonomy" id="410659"/>
    <lineage>
        <taxon>unclassified sequences</taxon>
        <taxon>metagenomes</taxon>
        <taxon>ecological metagenomes</taxon>
    </lineage>
</organism>
<evidence type="ECO:0000313" key="1">
    <source>
        <dbReference type="EMBL" id="OIR02352.1"/>
    </source>
</evidence>
<dbReference type="InterPro" id="IPR017853">
    <property type="entry name" value="GH"/>
</dbReference>
<sequence>MTFAAAFRKSLLLAAMLLVAAAPARADNPFGVMLWPQQGDGLEMTLARARGLGVAWFRPPTLYLDRWDGTCPDCGLYVRSGLKLALVVRNGGEDQPTRRPAVVPADLAAYRARLAKVLEAWHPAVLVVEASENDPQALTGLGDDFSGYIAELGAACAVAHAHGAYCTNGGLTSTSIAAAAWLDLLRRGLPDQACDFAKRAFYVRGNPDAGAPLCTYRRRADVPPRVAAAALAGAGRLLALYRGAAIDVVNVHWFIHDARALSQTVDFVQRTTGKPVVSTEIGQWRWDADPNNVRPLLRAAFAADMKLVIWYSLENGHTASLFEPDGRLRPAGWEFQRQMWGK</sequence>
<dbReference type="Gene3D" id="3.20.20.80">
    <property type="entry name" value="Glycosidases"/>
    <property type="match status" value="1"/>
</dbReference>
<name>A0A1J5SE87_9ZZZZ</name>
<dbReference type="SUPFAM" id="SSF51445">
    <property type="entry name" value="(Trans)glycosidases"/>
    <property type="match status" value="1"/>
</dbReference>
<gene>
    <name evidence="1" type="ORF">GALL_155090</name>
</gene>
<reference evidence="1" key="1">
    <citation type="submission" date="2016-10" db="EMBL/GenBank/DDBJ databases">
        <title>Sequence of Gallionella enrichment culture.</title>
        <authorList>
            <person name="Poehlein A."/>
            <person name="Muehling M."/>
            <person name="Daniel R."/>
        </authorList>
    </citation>
    <scope>NUCLEOTIDE SEQUENCE</scope>
</reference>
<dbReference type="AlphaFoldDB" id="A0A1J5SE87"/>
<accession>A0A1J5SE87</accession>